<comment type="caution">
    <text evidence="2">The sequence shown here is derived from an EMBL/GenBank/DDBJ whole genome shotgun (WGS) entry which is preliminary data.</text>
</comment>
<evidence type="ECO:0000256" key="1">
    <source>
        <dbReference type="SAM" id="Phobius"/>
    </source>
</evidence>
<accession>A0ABP8YQS5</accession>
<feature type="transmembrane region" description="Helical" evidence="1">
    <location>
        <begin position="99"/>
        <end position="124"/>
    </location>
</feature>
<keyword evidence="1" id="KW-0472">Membrane</keyword>
<protein>
    <recommendedName>
        <fullName evidence="4">Rod shape-determining protein MreD</fullName>
    </recommendedName>
</protein>
<gene>
    <name evidence="2" type="ORF">GCM10025782_35270</name>
</gene>
<dbReference type="Proteomes" id="UP001500556">
    <property type="component" value="Unassembled WGS sequence"/>
</dbReference>
<proteinExistence type="predicted"/>
<keyword evidence="1" id="KW-0812">Transmembrane</keyword>
<reference evidence="3" key="1">
    <citation type="journal article" date="2019" name="Int. J. Syst. Evol. Microbiol.">
        <title>The Global Catalogue of Microorganisms (GCM) 10K type strain sequencing project: providing services to taxonomists for standard genome sequencing and annotation.</title>
        <authorList>
            <consortium name="The Broad Institute Genomics Platform"/>
            <consortium name="The Broad Institute Genome Sequencing Center for Infectious Disease"/>
            <person name="Wu L."/>
            <person name="Ma J."/>
        </authorList>
    </citation>
    <scope>NUCLEOTIDE SEQUENCE [LARGE SCALE GENOMIC DNA]</scope>
    <source>
        <strain evidence="3">JCM 18961</strain>
    </source>
</reference>
<sequence length="162" mass="15542">MSAPAALLRAVLVLVAALALATLGSRTSVLLPDLVLPVVVAGALRSGTGGGLLLGLAAGWVVDLVPPGAAVLGTGALAYAACGLLAGAGRREGVVPWGWVAAVGGAASAVLAACRVAVAVATGAPVSLPTVAGSFVLTTTLCALVVPVLVRAERRLAAGRPA</sequence>
<dbReference type="EMBL" id="BAABLO010000013">
    <property type="protein sequence ID" value="GAA4732871.1"/>
    <property type="molecule type" value="Genomic_DNA"/>
</dbReference>
<keyword evidence="1" id="KW-1133">Transmembrane helix</keyword>
<name>A0ABP8YQS5_9MICO</name>
<feature type="transmembrane region" description="Helical" evidence="1">
    <location>
        <begin position="130"/>
        <end position="150"/>
    </location>
</feature>
<feature type="transmembrane region" description="Helical" evidence="1">
    <location>
        <begin position="68"/>
        <end position="87"/>
    </location>
</feature>
<dbReference type="RefSeq" id="WP_345505178.1">
    <property type="nucleotide sequence ID" value="NZ_BAABLO010000013.1"/>
</dbReference>
<feature type="transmembrane region" description="Helical" evidence="1">
    <location>
        <begin position="6"/>
        <end position="23"/>
    </location>
</feature>
<evidence type="ECO:0000313" key="3">
    <source>
        <dbReference type="Proteomes" id="UP001500556"/>
    </source>
</evidence>
<evidence type="ECO:0000313" key="2">
    <source>
        <dbReference type="EMBL" id="GAA4732871.1"/>
    </source>
</evidence>
<organism evidence="2 3">
    <name type="scientific">Pedococcus ginsenosidimutans</name>
    <dbReference type="NCBI Taxonomy" id="490570"/>
    <lineage>
        <taxon>Bacteria</taxon>
        <taxon>Bacillati</taxon>
        <taxon>Actinomycetota</taxon>
        <taxon>Actinomycetes</taxon>
        <taxon>Micrococcales</taxon>
        <taxon>Intrasporangiaceae</taxon>
        <taxon>Pedococcus</taxon>
    </lineage>
</organism>
<evidence type="ECO:0008006" key="4">
    <source>
        <dbReference type="Google" id="ProtNLM"/>
    </source>
</evidence>
<keyword evidence="3" id="KW-1185">Reference proteome</keyword>